<dbReference type="PANTHER" id="PTHR33103:SF110">
    <property type="entry name" value="DUF674 FAMILY PROTEIN"/>
    <property type="match status" value="1"/>
</dbReference>
<name>A0A6A2XQ19_HIBSY</name>
<reference evidence="1" key="1">
    <citation type="submission" date="2019-09" db="EMBL/GenBank/DDBJ databases">
        <title>Draft genome information of white flower Hibiscus syriacus.</title>
        <authorList>
            <person name="Kim Y.-M."/>
        </authorList>
    </citation>
    <scope>NUCLEOTIDE SEQUENCE [LARGE SCALE GENOMIC DNA]</scope>
    <source>
        <strain evidence="1">YM2019G1</strain>
    </source>
</reference>
<dbReference type="Proteomes" id="UP000436088">
    <property type="component" value="Unassembled WGS sequence"/>
</dbReference>
<comment type="caution">
    <text evidence="1">The sequence shown here is derived from an EMBL/GenBank/DDBJ whole genome shotgun (WGS) entry which is preliminary data.</text>
</comment>
<sequence length="450" mass="49718">MRLCRPCEGTPRRCMRSLATQLPGEWPPWETHGLNFYHSNVSYLLYLREWHAMRLCWPHEGTPRRRIRPLATQPRKSGPLRAQCDFEGLRRPVGNATSDLWTVLSLLSICQIRFEEGFVKDAVTYMFTDDLVVRPIATNSIVTLLNKYEVKDVGELEEEVVAVRVNDGVGLLKASLQSKSALTDISHSNNSSSSFSPMAGSSATTVSLKLLIDSKSNSLVFAEAGKDFVDFLFNIMSLPVGTVIRLLGEQTMVGCTGNIYESIDNLGDSYMQSAANKDILLKPVVTNYAANVSPLLPRLQSSTYTNLYKCDNNYYQGCKMNVTNDPNTICPFCGHAMKYKVNFVNPTNEPSSSGEVGFVKGAATYMVMDDLVVRPMSTESIITLLNEFSIKDVRELQVEVVSVGVNEGAKLLKALLQSKTALTDVFVERKAGGSNVSNSSDSVVIEENTD</sequence>
<dbReference type="Pfam" id="PF05056">
    <property type="entry name" value="DUF674"/>
    <property type="match status" value="2"/>
</dbReference>
<accession>A0A6A2XQ19</accession>
<dbReference type="PANTHER" id="PTHR33103">
    <property type="entry name" value="OS01G0153900 PROTEIN"/>
    <property type="match status" value="1"/>
</dbReference>
<organism evidence="1 2">
    <name type="scientific">Hibiscus syriacus</name>
    <name type="common">Rose of Sharon</name>
    <dbReference type="NCBI Taxonomy" id="106335"/>
    <lineage>
        <taxon>Eukaryota</taxon>
        <taxon>Viridiplantae</taxon>
        <taxon>Streptophyta</taxon>
        <taxon>Embryophyta</taxon>
        <taxon>Tracheophyta</taxon>
        <taxon>Spermatophyta</taxon>
        <taxon>Magnoliopsida</taxon>
        <taxon>eudicotyledons</taxon>
        <taxon>Gunneridae</taxon>
        <taxon>Pentapetalae</taxon>
        <taxon>rosids</taxon>
        <taxon>malvids</taxon>
        <taxon>Malvales</taxon>
        <taxon>Malvaceae</taxon>
        <taxon>Malvoideae</taxon>
        <taxon>Hibiscus</taxon>
    </lineage>
</organism>
<dbReference type="AlphaFoldDB" id="A0A6A2XQ19"/>
<keyword evidence="2" id="KW-1185">Reference proteome</keyword>
<evidence type="ECO:0000313" key="1">
    <source>
        <dbReference type="EMBL" id="KAE8671990.1"/>
    </source>
</evidence>
<evidence type="ECO:0000313" key="2">
    <source>
        <dbReference type="Proteomes" id="UP000436088"/>
    </source>
</evidence>
<gene>
    <name evidence="1" type="ORF">F3Y22_tig00111877pilonHSYRG00310</name>
</gene>
<dbReference type="EMBL" id="VEPZ02001457">
    <property type="protein sequence ID" value="KAE8671990.1"/>
    <property type="molecule type" value="Genomic_DNA"/>
</dbReference>
<evidence type="ECO:0008006" key="3">
    <source>
        <dbReference type="Google" id="ProtNLM"/>
    </source>
</evidence>
<proteinExistence type="predicted"/>
<dbReference type="InterPro" id="IPR007750">
    <property type="entry name" value="DUF674"/>
</dbReference>
<protein>
    <recommendedName>
        <fullName evidence="3">DUF674 domain-containing protein</fullName>
    </recommendedName>
</protein>